<feature type="compositionally biased region" description="Basic and acidic residues" evidence="1">
    <location>
        <begin position="64"/>
        <end position="75"/>
    </location>
</feature>
<dbReference type="EnsemblMetazoa" id="RPRC001502-RA">
    <property type="protein sequence ID" value="RPRC001502-PA"/>
    <property type="gene ID" value="RPRC001502"/>
</dbReference>
<feature type="region of interest" description="Disordered" evidence="1">
    <location>
        <begin position="64"/>
        <end position="87"/>
    </location>
</feature>
<organism evidence="2 3">
    <name type="scientific">Rhodnius prolixus</name>
    <name type="common">Triatomid bug</name>
    <dbReference type="NCBI Taxonomy" id="13249"/>
    <lineage>
        <taxon>Eukaryota</taxon>
        <taxon>Metazoa</taxon>
        <taxon>Ecdysozoa</taxon>
        <taxon>Arthropoda</taxon>
        <taxon>Hexapoda</taxon>
        <taxon>Insecta</taxon>
        <taxon>Pterygota</taxon>
        <taxon>Neoptera</taxon>
        <taxon>Paraneoptera</taxon>
        <taxon>Hemiptera</taxon>
        <taxon>Heteroptera</taxon>
        <taxon>Panheteroptera</taxon>
        <taxon>Cimicomorpha</taxon>
        <taxon>Reduviidae</taxon>
        <taxon>Triatominae</taxon>
        <taxon>Rhodnius</taxon>
    </lineage>
</organism>
<protein>
    <submittedName>
        <fullName evidence="2">Uncharacterized protein</fullName>
    </submittedName>
</protein>
<sequence>MDLYSRKLQHTTQLNNVCLVALAGLTVAQYQQGDPRNAAILTDSRYLNGDGKFGASYTQEDGVQFKEESDPDGTRRGTYSYVDPSGQRKTVSYTAGKHGFLASGDHLPVGPASIPQYTPDPRYNPPAEPEYRPAPQQYRPAPQQYNPPPQPQYNPPPQQVYRPQPQPQPAYRPQPQPQQVYRPQPQPAYNPPQSQPVYRPAPTTPAPHRFFPPGKLSLNRSPDGYSYTFNKS</sequence>
<dbReference type="GO" id="GO:0008010">
    <property type="term" value="F:structural constituent of chitin-based larval cuticle"/>
    <property type="evidence" value="ECO:0007669"/>
    <property type="project" value="TreeGrafter"/>
</dbReference>
<evidence type="ECO:0000313" key="2">
    <source>
        <dbReference type="EnsemblMetazoa" id="RPRC001502-PA"/>
    </source>
</evidence>
<dbReference type="STRING" id="13249.T1HBU0"/>
<dbReference type="VEuPathDB" id="VectorBase:RPRC001502"/>
<dbReference type="InterPro" id="IPR050468">
    <property type="entry name" value="Cuticle_Struct_Prot"/>
</dbReference>
<dbReference type="InterPro" id="IPR000618">
    <property type="entry name" value="Insect_cuticle"/>
</dbReference>
<reference evidence="2" key="1">
    <citation type="submission" date="2015-05" db="UniProtKB">
        <authorList>
            <consortium name="EnsemblMetazoa"/>
        </authorList>
    </citation>
    <scope>IDENTIFICATION</scope>
</reference>
<dbReference type="OMA" id="AYNPPQS"/>
<dbReference type="PROSITE" id="PS51155">
    <property type="entry name" value="CHIT_BIND_RR_2"/>
    <property type="match status" value="1"/>
</dbReference>
<evidence type="ECO:0000256" key="1">
    <source>
        <dbReference type="SAM" id="MobiDB-lite"/>
    </source>
</evidence>
<dbReference type="PANTHER" id="PTHR10380:SF160">
    <property type="entry name" value="CUTICULAR PROTEIN 100A"/>
    <property type="match status" value="1"/>
</dbReference>
<keyword evidence="3" id="KW-1185">Reference proteome</keyword>
<dbReference type="PANTHER" id="PTHR10380">
    <property type="entry name" value="CUTICLE PROTEIN"/>
    <property type="match status" value="1"/>
</dbReference>
<dbReference type="FunCoup" id="T1HBU0">
    <property type="interactions" value="28"/>
</dbReference>
<dbReference type="eggNOG" id="ENOG502RZ9V">
    <property type="taxonomic scope" value="Eukaryota"/>
</dbReference>
<dbReference type="EMBL" id="ACPB03008327">
    <property type="status" value="NOT_ANNOTATED_CDS"/>
    <property type="molecule type" value="Genomic_DNA"/>
</dbReference>
<feature type="region of interest" description="Disordered" evidence="1">
    <location>
        <begin position="102"/>
        <end position="232"/>
    </location>
</feature>
<dbReference type="Pfam" id="PF00379">
    <property type="entry name" value="Chitin_bind_4"/>
    <property type="match status" value="1"/>
</dbReference>
<feature type="compositionally biased region" description="Pro residues" evidence="1">
    <location>
        <begin position="184"/>
        <end position="194"/>
    </location>
</feature>
<dbReference type="Proteomes" id="UP000015103">
    <property type="component" value="Unassembled WGS sequence"/>
</dbReference>
<feature type="compositionally biased region" description="Low complexity" evidence="1">
    <location>
        <begin position="133"/>
        <end position="144"/>
    </location>
</feature>
<dbReference type="GO" id="GO:0062129">
    <property type="term" value="C:chitin-based extracellular matrix"/>
    <property type="evidence" value="ECO:0007669"/>
    <property type="project" value="TreeGrafter"/>
</dbReference>
<name>T1HBU0_RHOPR</name>
<dbReference type="EMBL" id="ACPB03008328">
    <property type="status" value="NOT_ANNOTATED_CDS"/>
    <property type="molecule type" value="Genomic_DNA"/>
</dbReference>
<accession>T1HBU0</accession>
<proteinExistence type="predicted"/>
<dbReference type="EMBL" id="ACPB03008326">
    <property type="status" value="NOT_ANNOTATED_CDS"/>
    <property type="molecule type" value="Genomic_DNA"/>
</dbReference>
<dbReference type="HOGENOM" id="CLU_090097_0_0_1"/>
<feature type="compositionally biased region" description="Pro residues" evidence="1">
    <location>
        <begin position="145"/>
        <end position="176"/>
    </location>
</feature>
<dbReference type="PRINTS" id="PR01217">
    <property type="entry name" value="PRICHEXTENSN"/>
</dbReference>
<dbReference type="AlphaFoldDB" id="T1HBU0"/>
<dbReference type="InParanoid" id="T1HBU0"/>
<evidence type="ECO:0000313" key="3">
    <source>
        <dbReference type="Proteomes" id="UP000015103"/>
    </source>
</evidence>